<keyword evidence="1" id="KW-0812">Transmembrane</keyword>
<gene>
    <name evidence="2" type="ORF">RDB_LOCUS39140</name>
</gene>
<comment type="caution">
    <text evidence="2">The sequence shown here is derived from an EMBL/GenBank/DDBJ whole genome shotgun (WGS) entry which is preliminary data.</text>
</comment>
<protein>
    <submittedName>
        <fullName evidence="2">Uncharacterized protein</fullName>
    </submittedName>
</protein>
<dbReference type="Proteomes" id="UP000663861">
    <property type="component" value="Unassembled WGS sequence"/>
</dbReference>
<reference evidence="2" key="1">
    <citation type="submission" date="2021-01" db="EMBL/GenBank/DDBJ databases">
        <authorList>
            <person name="Kaushik A."/>
        </authorList>
    </citation>
    <scope>NUCLEOTIDE SEQUENCE</scope>
    <source>
        <strain evidence="2">AG4-RS23</strain>
    </source>
</reference>
<name>A0A8H3APS0_9AGAM</name>
<proteinExistence type="predicted"/>
<accession>A0A8H3APS0</accession>
<sequence>MSFRMYMPADHRAQRTADGSITLIVSNAHVMPPLPYELSGLIVSNAHVMPPLPYELSGLVAHDVWDHRTQTIKMLCARFSKPLYERIWFITAMIATLALPLPLYRLVFDAVFDENRANQTFYAARAAGFGIFLGVIFVFWAPLAFWKWEWPVCGDSFGSGTVKTGQMPMAGSSLTARVLEVGVARMRRQLREWDGQDRSNANGRFVPEWKVEMPGIFSINGRVTISTPPSVAPSSFHAGAYLPPYIHAPAYAPPATQGPMPGTLAYNGGAPVYGYSGPDRDEKSGFQDVNLKV</sequence>
<organism evidence="2 3">
    <name type="scientific">Rhizoctonia solani</name>
    <dbReference type="NCBI Taxonomy" id="456999"/>
    <lineage>
        <taxon>Eukaryota</taxon>
        <taxon>Fungi</taxon>
        <taxon>Dikarya</taxon>
        <taxon>Basidiomycota</taxon>
        <taxon>Agaricomycotina</taxon>
        <taxon>Agaricomycetes</taxon>
        <taxon>Cantharellales</taxon>
        <taxon>Ceratobasidiaceae</taxon>
        <taxon>Rhizoctonia</taxon>
    </lineage>
</organism>
<evidence type="ECO:0000313" key="2">
    <source>
        <dbReference type="EMBL" id="CAE6440083.1"/>
    </source>
</evidence>
<feature type="transmembrane region" description="Helical" evidence="1">
    <location>
        <begin position="127"/>
        <end position="146"/>
    </location>
</feature>
<keyword evidence="1" id="KW-1133">Transmembrane helix</keyword>
<keyword evidence="1" id="KW-0472">Membrane</keyword>
<dbReference type="EMBL" id="CAJMWY010000586">
    <property type="protein sequence ID" value="CAE6440083.1"/>
    <property type="molecule type" value="Genomic_DNA"/>
</dbReference>
<dbReference type="AlphaFoldDB" id="A0A8H3APS0"/>
<evidence type="ECO:0000313" key="3">
    <source>
        <dbReference type="Proteomes" id="UP000663861"/>
    </source>
</evidence>
<evidence type="ECO:0000256" key="1">
    <source>
        <dbReference type="SAM" id="Phobius"/>
    </source>
</evidence>
<feature type="transmembrane region" description="Helical" evidence="1">
    <location>
        <begin position="87"/>
        <end position="107"/>
    </location>
</feature>